<comment type="caution">
    <text evidence="1">The sequence shown here is derived from an EMBL/GenBank/DDBJ whole genome shotgun (WGS) entry which is preliminary data.</text>
</comment>
<dbReference type="AlphaFoldDB" id="A0A9D4UY06"/>
<organism evidence="1 2">
    <name type="scientific">Adiantum capillus-veneris</name>
    <name type="common">Maidenhair fern</name>
    <dbReference type="NCBI Taxonomy" id="13818"/>
    <lineage>
        <taxon>Eukaryota</taxon>
        <taxon>Viridiplantae</taxon>
        <taxon>Streptophyta</taxon>
        <taxon>Embryophyta</taxon>
        <taxon>Tracheophyta</taxon>
        <taxon>Polypodiopsida</taxon>
        <taxon>Polypodiidae</taxon>
        <taxon>Polypodiales</taxon>
        <taxon>Pteridineae</taxon>
        <taxon>Pteridaceae</taxon>
        <taxon>Vittarioideae</taxon>
        <taxon>Adiantum</taxon>
    </lineage>
</organism>
<accession>A0A9D4UY06</accession>
<proteinExistence type="predicted"/>
<evidence type="ECO:0000313" key="2">
    <source>
        <dbReference type="Proteomes" id="UP000886520"/>
    </source>
</evidence>
<protein>
    <submittedName>
        <fullName evidence="1">Uncharacterized protein</fullName>
    </submittedName>
</protein>
<dbReference type="Proteomes" id="UP000886520">
    <property type="component" value="Chromosome 9"/>
</dbReference>
<evidence type="ECO:0000313" key="1">
    <source>
        <dbReference type="EMBL" id="KAI5075648.1"/>
    </source>
</evidence>
<keyword evidence="2" id="KW-1185">Reference proteome</keyword>
<gene>
    <name evidence="1" type="ORF">GOP47_0009724</name>
</gene>
<sequence>MYARFSCSSMKTMVSHPTIKVTFTKLSIREKGGAIGKMMLDNMPRKCTADGLSSHVQVHVDFALMITWVLLPE</sequence>
<dbReference type="EMBL" id="JABFUD020000009">
    <property type="protein sequence ID" value="KAI5075648.1"/>
    <property type="molecule type" value="Genomic_DNA"/>
</dbReference>
<reference evidence="1" key="1">
    <citation type="submission" date="2021-01" db="EMBL/GenBank/DDBJ databases">
        <title>Adiantum capillus-veneris genome.</title>
        <authorList>
            <person name="Fang Y."/>
            <person name="Liao Q."/>
        </authorList>
    </citation>
    <scope>NUCLEOTIDE SEQUENCE</scope>
    <source>
        <strain evidence="1">H3</strain>
        <tissue evidence="1">Leaf</tissue>
    </source>
</reference>
<name>A0A9D4UY06_ADICA</name>